<feature type="compositionally biased region" description="Polar residues" evidence="1">
    <location>
        <begin position="137"/>
        <end position="146"/>
    </location>
</feature>
<accession>A0ABD0Y913</accession>
<feature type="compositionally biased region" description="Polar residues" evidence="1">
    <location>
        <begin position="187"/>
        <end position="213"/>
    </location>
</feature>
<organism evidence="2 3">
    <name type="scientific">Ranatra chinensis</name>
    <dbReference type="NCBI Taxonomy" id="642074"/>
    <lineage>
        <taxon>Eukaryota</taxon>
        <taxon>Metazoa</taxon>
        <taxon>Ecdysozoa</taxon>
        <taxon>Arthropoda</taxon>
        <taxon>Hexapoda</taxon>
        <taxon>Insecta</taxon>
        <taxon>Pterygota</taxon>
        <taxon>Neoptera</taxon>
        <taxon>Paraneoptera</taxon>
        <taxon>Hemiptera</taxon>
        <taxon>Heteroptera</taxon>
        <taxon>Panheteroptera</taxon>
        <taxon>Nepomorpha</taxon>
        <taxon>Nepidae</taxon>
        <taxon>Ranatrinae</taxon>
        <taxon>Ranatra</taxon>
    </lineage>
</organism>
<protein>
    <submittedName>
        <fullName evidence="2">Uncharacterized protein</fullName>
    </submittedName>
</protein>
<proteinExistence type="predicted"/>
<feature type="region of interest" description="Disordered" evidence="1">
    <location>
        <begin position="36"/>
        <end position="307"/>
    </location>
</feature>
<dbReference type="AlphaFoldDB" id="A0ABD0Y913"/>
<gene>
    <name evidence="2" type="ORF">AAG570_001612</name>
</gene>
<evidence type="ECO:0000313" key="3">
    <source>
        <dbReference type="Proteomes" id="UP001558652"/>
    </source>
</evidence>
<evidence type="ECO:0000313" key="2">
    <source>
        <dbReference type="EMBL" id="KAL1123841.1"/>
    </source>
</evidence>
<feature type="compositionally biased region" description="Basic and acidic residues" evidence="1">
    <location>
        <begin position="216"/>
        <end position="226"/>
    </location>
</feature>
<sequence length="336" mass="37214">MSSSNDEDIIFGQELKVLISSADKERATKAVLQFLKGKSDKDLEEDDDIPLINRIPKRGHLNRGSSRGGRRRTVESSPLSNEGKAKKPIVHKDKYSQRTKLTESEISQLLNKSSSEGSAESSGEESEGNAGDVWTVANRQAGQSPQAVRAVARPIGKPQNLDGEPASNSMSSKKQKVSPIKLMRSKVNGTERSLSPGTQTDEINSVDSPTLSRLRNRSELKRRCWVESEDGSSGDGDMLTGRSETTPKKSTRTPRSIQNQDSPSSLRLRNRSELKRPSWLESEEDSADEIRTSTRKSKTSLRKATPQRTSIPLRDNVLSVGIAFLSEYFLLILQHR</sequence>
<comment type="caution">
    <text evidence="2">The sequence shown here is derived from an EMBL/GenBank/DDBJ whole genome shotgun (WGS) entry which is preliminary data.</text>
</comment>
<evidence type="ECO:0000256" key="1">
    <source>
        <dbReference type="SAM" id="MobiDB-lite"/>
    </source>
</evidence>
<dbReference type="Proteomes" id="UP001558652">
    <property type="component" value="Unassembled WGS sequence"/>
</dbReference>
<feature type="compositionally biased region" description="Basic and acidic residues" evidence="1">
    <location>
        <begin position="90"/>
        <end position="103"/>
    </location>
</feature>
<name>A0ABD0Y913_9HEMI</name>
<keyword evidence="3" id="KW-1185">Reference proteome</keyword>
<dbReference type="EMBL" id="JBFDAA010000011">
    <property type="protein sequence ID" value="KAL1123841.1"/>
    <property type="molecule type" value="Genomic_DNA"/>
</dbReference>
<reference evidence="2 3" key="1">
    <citation type="submission" date="2024-07" db="EMBL/GenBank/DDBJ databases">
        <title>Chromosome-level genome assembly of the water stick insect Ranatra chinensis (Heteroptera: Nepidae).</title>
        <authorList>
            <person name="Liu X."/>
        </authorList>
    </citation>
    <scope>NUCLEOTIDE SEQUENCE [LARGE SCALE GENOMIC DNA]</scope>
    <source>
        <strain evidence="2">Cailab_2021Rc</strain>
        <tissue evidence="2">Muscle</tissue>
    </source>
</reference>
<feature type="compositionally biased region" description="Polar residues" evidence="1">
    <location>
        <begin position="253"/>
        <end position="267"/>
    </location>
</feature>